<name>A0AAV6WSD9_9LAMI</name>
<feature type="domain" description="Thioester reductase (TE)" evidence="2">
    <location>
        <begin position="17"/>
        <end position="162"/>
    </location>
</feature>
<dbReference type="GO" id="GO:0035336">
    <property type="term" value="P:long-chain fatty-acyl-CoA metabolic process"/>
    <property type="evidence" value="ECO:0007669"/>
    <property type="project" value="TreeGrafter"/>
</dbReference>
<comment type="similarity">
    <text evidence="1">Belongs to the fatty acyl-CoA reductase family.</text>
</comment>
<evidence type="ECO:0000313" key="3">
    <source>
        <dbReference type="EMBL" id="KAG8371182.1"/>
    </source>
</evidence>
<comment type="catalytic activity">
    <reaction evidence="1">
        <text>a long-chain fatty acyl-CoA + 2 NADPH + 2 H(+) = a long-chain primary fatty alcohol + 2 NADP(+) + CoA</text>
        <dbReference type="Rhea" id="RHEA:52716"/>
        <dbReference type="ChEBI" id="CHEBI:15378"/>
        <dbReference type="ChEBI" id="CHEBI:57287"/>
        <dbReference type="ChEBI" id="CHEBI:57783"/>
        <dbReference type="ChEBI" id="CHEBI:58349"/>
        <dbReference type="ChEBI" id="CHEBI:77396"/>
        <dbReference type="ChEBI" id="CHEBI:83139"/>
        <dbReference type="EC" id="1.2.1.84"/>
    </reaction>
</comment>
<keyword evidence="1" id="KW-0521">NADP</keyword>
<protein>
    <recommendedName>
        <fullName evidence="1">Fatty acyl-CoA reductase</fullName>
        <ecNumber evidence="1">1.2.1.84</ecNumber>
    </recommendedName>
</protein>
<dbReference type="GO" id="GO:0080019">
    <property type="term" value="F:alcohol-forming very long-chain fatty acyl-CoA reductase activity"/>
    <property type="evidence" value="ECO:0007669"/>
    <property type="project" value="InterPro"/>
</dbReference>
<dbReference type="InterPro" id="IPR013120">
    <property type="entry name" value="FAR_NAD-bd"/>
</dbReference>
<reference evidence="3" key="1">
    <citation type="submission" date="2019-10" db="EMBL/GenBank/DDBJ databases">
        <authorList>
            <person name="Zhang R."/>
            <person name="Pan Y."/>
            <person name="Wang J."/>
            <person name="Ma R."/>
            <person name="Yu S."/>
        </authorList>
    </citation>
    <scope>NUCLEOTIDE SEQUENCE</scope>
    <source>
        <strain evidence="3">LA-IB0</strain>
        <tissue evidence="3">Leaf</tissue>
    </source>
</reference>
<evidence type="ECO:0000256" key="1">
    <source>
        <dbReference type="RuleBase" id="RU363097"/>
    </source>
</evidence>
<dbReference type="InterPro" id="IPR026055">
    <property type="entry name" value="FAR"/>
</dbReference>
<dbReference type="EC" id="1.2.1.84" evidence="1"/>
<dbReference type="PANTHER" id="PTHR11011">
    <property type="entry name" value="MALE STERILITY PROTEIN 2-RELATED"/>
    <property type="match status" value="1"/>
</dbReference>
<dbReference type="SUPFAM" id="SSF51735">
    <property type="entry name" value="NAD(P)-binding Rossmann-fold domains"/>
    <property type="match status" value="1"/>
</dbReference>
<dbReference type="PANTHER" id="PTHR11011:SF105">
    <property type="entry name" value="FATTY ACYL-COA REDUCTASE"/>
    <property type="match status" value="1"/>
</dbReference>
<comment type="function">
    <text evidence="1">Catalyzes the reduction of fatty acyl-CoA to fatty alcohols.</text>
</comment>
<keyword evidence="1" id="KW-0560">Oxidoreductase</keyword>
<evidence type="ECO:0000313" key="4">
    <source>
        <dbReference type="Proteomes" id="UP000826271"/>
    </source>
</evidence>
<dbReference type="Gene3D" id="3.40.50.720">
    <property type="entry name" value="NAD(P)-binding Rossmann-like Domain"/>
    <property type="match status" value="1"/>
</dbReference>
<comment type="caution">
    <text evidence="3">The sequence shown here is derived from an EMBL/GenBank/DDBJ whole genome shotgun (WGS) entry which is preliminary data.</text>
</comment>
<keyword evidence="4" id="KW-1185">Reference proteome</keyword>
<dbReference type="Proteomes" id="UP000826271">
    <property type="component" value="Unassembled WGS sequence"/>
</dbReference>
<organism evidence="3 4">
    <name type="scientific">Buddleja alternifolia</name>
    <dbReference type="NCBI Taxonomy" id="168488"/>
    <lineage>
        <taxon>Eukaryota</taxon>
        <taxon>Viridiplantae</taxon>
        <taxon>Streptophyta</taxon>
        <taxon>Embryophyta</taxon>
        <taxon>Tracheophyta</taxon>
        <taxon>Spermatophyta</taxon>
        <taxon>Magnoliopsida</taxon>
        <taxon>eudicotyledons</taxon>
        <taxon>Gunneridae</taxon>
        <taxon>Pentapetalae</taxon>
        <taxon>asterids</taxon>
        <taxon>lamiids</taxon>
        <taxon>Lamiales</taxon>
        <taxon>Scrophulariaceae</taxon>
        <taxon>Buddlejeae</taxon>
        <taxon>Buddleja</taxon>
    </lineage>
</organism>
<dbReference type="InterPro" id="IPR036291">
    <property type="entry name" value="NAD(P)-bd_dom_sf"/>
</dbReference>
<dbReference type="EMBL" id="WHWC01000013">
    <property type="protein sequence ID" value="KAG8371182.1"/>
    <property type="molecule type" value="Genomic_DNA"/>
</dbReference>
<dbReference type="Pfam" id="PF07993">
    <property type="entry name" value="NAD_binding_4"/>
    <property type="match status" value="1"/>
</dbReference>
<gene>
    <name evidence="3" type="ORF">BUALT_Bualt13G0060400</name>
</gene>
<dbReference type="GO" id="GO:0102965">
    <property type="term" value="F:alcohol-forming long-chain fatty acyl-CoA reductase activity"/>
    <property type="evidence" value="ECO:0007669"/>
    <property type="project" value="UniProtKB-EC"/>
</dbReference>
<evidence type="ECO:0000259" key="2">
    <source>
        <dbReference type="Pfam" id="PF07993"/>
    </source>
</evidence>
<accession>A0AAV6WSD9</accession>
<sequence length="163" mass="18636">MEENKIIQNFEGKTIFITGSTGFLAKILVEKILRVQPNVKKLFLLIRPSNAKSIEQRFHKEVVDTKLFQVLRNKWGENSTSFISSKVVPILGDVSHENLGIRNTELRDSMWREIDYIVNSAATTRFDERYDVALDINTFGVVHVLNFAKNCTKLKLVLHVSTG</sequence>
<keyword evidence="1" id="KW-0444">Lipid biosynthesis</keyword>
<dbReference type="AlphaFoldDB" id="A0AAV6WSD9"/>
<dbReference type="GO" id="GO:0010345">
    <property type="term" value="P:suberin biosynthetic process"/>
    <property type="evidence" value="ECO:0007669"/>
    <property type="project" value="TreeGrafter"/>
</dbReference>
<keyword evidence="1" id="KW-0443">Lipid metabolism</keyword>
<proteinExistence type="inferred from homology"/>